<organism evidence="1 2">
    <name type="scientific">Streptomyces coffeae</name>
    <dbReference type="NCBI Taxonomy" id="621382"/>
    <lineage>
        <taxon>Bacteria</taxon>
        <taxon>Bacillati</taxon>
        <taxon>Actinomycetota</taxon>
        <taxon>Actinomycetes</taxon>
        <taxon>Kitasatosporales</taxon>
        <taxon>Streptomycetaceae</taxon>
        <taxon>Streptomyces</taxon>
    </lineage>
</organism>
<dbReference type="RefSeq" id="WP_201871950.1">
    <property type="nucleotide sequence ID" value="NZ_JAERRF010000003.1"/>
</dbReference>
<keyword evidence="2" id="KW-1185">Reference proteome</keyword>
<evidence type="ECO:0008006" key="3">
    <source>
        <dbReference type="Google" id="ProtNLM"/>
    </source>
</evidence>
<reference evidence="1 2" key="1">
    <citation type="submission" date="2021-01" db="EMBL/GenBank/DDBJ databases">
        <title>WGS of actinomycetes isolated from Thailand.</title>
        <authorList>
            <person name="Thawai C."/>
        </authorList>
    </citation>
    <scope>NUCLEOTIDE SEQUENCE [LARGE SCALE GENOMIC DNA]</scope>
    <source>
        <strain evidence="1 2">CA1R205</strain>
    </source>
</reference>
<gene>
    <name evidence="1" type="ORF">JK363_05360</name>
</gene>
<proteinExistence type="predicted"/>
<evidence type="ECO:0000313" key="2">
    <source>
        <dbReference type="Proteomes" id="UP000634229"/>
    </source>
</evidence>
<protein>
    <recommendedName>
        <fullName evidence="3">Secreted protein</fullName>
    </recommendedName>
</protein>
<name>A0ABS1N879_9ACTN</name>
<comment type="caution">
    <text evidence="1">The sequence shown here is derived from an EMBL/GenBank/DDBJ whole genome shotgun (WGS) entry which is preliminary data.</text>
</comment>
<evidence type="ECO:0000313" key="1">
    <source>
        <dbReference type="EMBL" id="MBL1096100.1"/>
    </source>
</evidence>
<accession>A0ABS1N879</accession>
<sequence>MDGITGGTVLALLGVFLGTAGTLIGQHLTTRVEVQRDHRQRADTERAERKDAIVEFLTAAQRVELILDRRKLGLPSPDDPEDEKLHDLWLAQKAVELVCSWEVAQAAHEFTTVLHTLIRNSPPDGRPTGKRERRHAFMEAARGELEGARLRTGARPGTGVRT</sequence>
<dbReference type="Proteomes" id="UP000634229">
    <property type="component" value="Unassembled WGS sequence"/>
</dbReference>
<dbReference type="EMBL" id="JAERRF010000003">
    <property type="protein sequence ID" value="MBL1096100.1"/>
    <property type="molecule type" value="Genomic_DNA"/>
</dbReference>